<evidence type="ECO:0008006" key="3">
    <source>
        <dbReference type="Google" id="ProtNLM"/>
    </source>
</evidence>
<name>A0A6A3M4V8_9STRA</name>
<dbReference type="Proteomes" id="UP000435112">
    <property type="component" value="Unassembled WGS sequence"/>
</dbReference>
<dbReference type="Gene3D" id="2.40.10.120">
    <property type="match status" value="1"/>
</dbReference>
<sequence>MATSPSPSMNKNAPSISSQYFISPDVQEQVAAAVFQILNEDGGRIGTGVFFTEKLAVTSTHCLSAKQQQGEESVRIVQKEEEFDVRVVASDSESDCAILELPPHQPDRPYLHSWEGDETKLRGHNEFVVASFRVGFDPYPTQLGFAKAPISVVSSDVKHIMYCCATFAGGSGAPIVHKDGGLLGFHRCTANTARQITEMLREPTLDTCVTVVDNSQTHGCEQMCYGLLMSEVKKLRDSILKTRRS</sequence>
<organism evidence="1 2">
    <name type="scientific">Phytophthora rubi</name>
    <dbReference type="NCBI Taxonomy" id="129364"/>
    <lineage>
        <taxon>Eukaryota</taxon>
        <taxon>Sar</taxon>
        <taxon>Stramenopiles</taxon>
        <taxon>Oomycota</taxon>
        <taxon>Peronosporomycetes</taxon>
        <taxon>Peronosporales</taxon>
        <taxon>Peronosporaceae</taxon>
        <taxon>Phytophthora</taxon>
    </lineage>
</organism>
<proteinExistence type="predicted"/>
<dbReference type="InterPro" id="IPR009003">
    <property type="entry name" value="Peptidase_S1_PA"/>
</dbReference>
<accession>A0A6A3M4V8</accession>
<dbReference type="SUPFAM" id="SSF50494">
    <property type="entry name" value="Trypsin-like serine proteases"/>
    <property type="match status" value="1"/>
</dbReference>
<dbReference type="Pfam" id="PF13365">
    <property type="entry name" value="Trypsin_2"/>
    <property type="match status" value="1"/>
</dbReference>
<evidence type="ECO:0000313" key="1">
    <source>
        <dbReference type="EMBL" id="KAE9023374.1"/>
    </source>
</evidence>
<gene>
    <name evidence="1" type="ORF">PR002_g11729</name>
</gene>
<evidence type="ECO:0000313" key="2">
    <source>
        <dbReference type="Proteomes" id="UP000435112"/>
    </source>
</evidence>
<dbReference type="OrthoDB" id="10271245at2759"/>
<dbReference type="EMBL" id="QXFU01000713">
    <property type="protein sequence ID" value="KAE9023374.1"/>
    <property type="molecule type" value="Genomic_DNA"/>
</dbReference>
<dbReference type="AlphaFoldDB" id="A0A6A3M4V8"/>
<reference evidence="1 2" key="1">
    <citation type="submission" date="2018-09" db="EMBL/GenBank/DDBJ databases">
        <title>Genomic investigation of the strawberry pathogen Phytophthora fragariae indicates pathogenicity is determined by transcriptional variation in three key races.</title>
        <authorList>
            <person name="Adams T.M."/>
            <person name="Armitage A.D."/>
            <person name="Sobczyk M.K."/>
            <person name="Bates H.J."/>
            <person name="Dunwell J.M."/>
            <person name="Nellist C.F."/>
            <person name="Harrison R.J."/>
        </authorList>
    </citation>
    <scope>NUCLEOTIDE SEQUENCE [LARGE SCALE GENOMIC DNA]</scope>
    <source>
        <strain evidence="1 2">SCRP324</strain>
    </source>
</reference>
<comment type="caution">
    <text evidence="1">The sequence shown here is derived from an EMBL/GenBank/DDBJ whole genome shotgun (WGS) entry which is preliminary data.</text>
</comment>
<protein>
    <recommendedName>
        <fullName evidence="3">Serine protease</fullName>
    </recommendedName>
</protein>